<feature type="domain" description="E3 ubiquitin-protein ligase TRIP12-like TPR repeats" evidence="4">
    <location>
        <begin position="2"/>
        <end position="92"/>
    </location>
</feature>
<dbReference type="Gene3D" id="1.25.10.10">
    <property type="entry name" value="Leucine-rich Repeat Variant"/>
    <property type="match status" value="1"/>
</dbReference>
<dbReference type="InterPro" id="IPR016024">
    <property type="entry name" value="ARM-type_fold"/>
</dbReference>
<keyword evidence="3" id="KW-0808">Transferase</keyword>
<dbReference type="AlphaFoldDB" id="A0A811RGY6"/>
<keyword evidence="6" id="KW-1185">Reference proteome</keyword>
<dbReference type="InterPro" id="IPR057948">
    <property type="entry name" value="TPR_TRIP12_N"/>
</dbReference>
<evidence type="ECO:0000256" key="3">
    <source>
        <dbReference type="ARBA" id="ARBA00022679"/>
    </source>
</evidence>
<dbReference type="InterPro" id="IPR011989">
    <property type="entry name" value="ARM-like"/>
</dbReference>
<dbReference type="InterPro" id="IPR045322">
    <property type="entry name" value="HECTD1/TRIP12-like"/>
</dbReference>
<dbReference type="PANTHER" id="PTHR45670">
    <property type="entry name" value="E3 UBIQUITIN-PROTEIN LIGASE TRIP12"/>
    <property type="match status" value="1"/>
</dbReference>
<dbReference type="Pfam" id="PF25579">
    <property type="entry name" value="TPR_TRIP12_N"/>
    <property type="match status" value="1"/>
</dbReference>
<comment type="catalytic activity">
    <reaction evidence="1">
        <text>S-ubiquitinyl-[E2 ubiquitin-conjugating enzyme]-L-cysteine + [acceptor protein]-L-lysine = [E2 ubiquitin-conjugating enzyme]-L-cysteine + N(6)-ubiquitinyl-[acceptor protein]-L-lysine.</text>
        <dbReference type="EC" id="2.3.2.26"/>
    </reaction>
</comment>
<reference evidence="5" key="1">
    <citation type="submission" date="2020-10" db="EMBL/GenBank/DDBJ databases">
        <authorList>
            <person name="Han B."/>
            <person name="Lu T."/>
            <person name="Zhao Q."/>
            <person name="Huang X."/>
            <person name="Zhao Y."/>
        </authorList>
    </citation>
    <scope>NUCLEOTIDE SEQUENCE</scope>
</reference>
<dbReference type="PANTHER" id="PTHR45670:SF10">
    <property type="entry name" value="E3 UBIQUITIN-PROTEIN LIGASE UPL4"/>
    <property type="match status" value="1"/>
</dbReference>
<dbReference type="Proteomes" id="UP000604825">
    <property type="component" value="Unassembled WGS sequence"/>
</dbReference>
<protein>
    <recommendedName>
        <fullName evidence="2">HECT-type E3 ubiquitin transferase</fullName>
        <ecNumber evidence="2">2.3.2.26</ecNumber>
    </recommendedName>
</protein>
<proteinExistence type="predicted"/>
<dbReference type="EC" id="2.3.2.26" evidence="2"/>
<accession>A0A811RGY6</accession>
<dbReference type="SUPFAM" id="SSF48371">
    <property type="entry name" value="ARM repeat"/>
    <property type="match status" value="1"/>
</dbReference>
<dbReference type="OrthoDB" id="1739256at2759"/>
<organism evidence="5 6">
    <name type="scientific">Miscanthus lutarioriparius</name>
    <dbReference type="NCBI Taxonomy" id="422564"/>
    <lineage>
        <taxon>Eukaryota</taxon>
        <taxon>Viridiplantae</taxon>
        <taxon>Streptophyta</taxon>
        <taxon>Embryophyta</taxon>
        <taxon>Tracheophyta</taxon>
        <taxon>Spermatophyta</taxon>
        <taxon>Magnoliopsida</taxon>
        <taxon>Liliopsida</taxon>
        <taxon>Poales</taxon>
        <taxon>Poaceae</taxon>
        <taxon>PACMAD clade</taxon>
        <taxon>Panicoideae</taxon>
        <taxon>Andropogonodae</taxon>
        <taxon>Andropogoneae</taxon>
        <taxon>Saccharinae</taxon>
        <taxon>Miscanthus</taxon>
    </lineage>
</organism>
<name>A0A811RGY6_9POAL</name>
<comment type="caution">
    <text evidence="5">The sequence shown here is derived from an EMBL/GenBank/DDBJ whole genome shotgun (WGS) entry which is preliminary data.</text>
</comment>
<dbReference type="GO" id="GO:0043161">
    <property type="term" value="P:proteasome-mediated ubiquitin-dependent protein catabolic process"/>
    <property type="evidence" value="ECO:0007669"/>
    <property type="project" value="TreeGrafter"/>
</dbReference>
<gene>
    <name evidence="5" type="ORF">NCGR_LOCUS52546</name>
</gene>
<sequence>MELCEALSFCAEDAGGYFPTEAAARALVRRAGGGGDGTGATPDVILLSVRAITYLCDAMPRAGDAVVRHGLLPVLCSRLLAIEYLDVAEQIVEKVAACLISIVDSFSTSVDLVDQLCHQGVIEKVLPLIHTGGLMALSPSTCSNLIGLLAKLACTSLVAVKSLFELGVSSTIKGILITSDISHGMPYLPLEKQNNQHRYGAFLQSWHHRLIQARCSEVVEVNEVAPKLGGCGVRSWGRRSLEDVEKSLGGGDVSQARGRCLDLGEIETVYEGRRSQGQILDLGR</sequence>
<dbReference type="EMBL" id="CAJGYO010000014">
    <property type="protein sequence ID" value="CAD6269241.1"/>
    <property type="molecule type" value="Genomic_DNA"/>
</dbReference>
<evidence type="ECO:0000313" key="6">
    <source>
        <dbReference type="Proteomes" id="UP000604825"/>
    </source>
</evidence>
<dbReference type="GO" id="GO:0000209">
    <property type="term" value="P:protein polyubiquitination"/>
    <property type="evidence" value="ECO:0007669"/>
    <property type="project" value="TreeGrafter"/>
</dbReference>
<evidence type="ECO:0000256" key="1">
    <source>
        <dbReference type="ARBA" id="ARBA00000885"/>
    </source>
</evidence>
<evidence type="ECO:0000256" key="2">
    <source>
        <dbReference type="ARBA" id="ARBA00012485"/>
    </source>
</evidence>
<dbReference type="GO" id="GO:0061630">
    <property type="term" value="F:ubiquitin protein ligase activity"/>
    <property type="evidence" value="ECO:0007669"/>
    <property type="project" value="UniProtKB-EC"/>
</dbReference>
<evidence type="ECO:0000259" key="4">
    <source>
        <dbReference type="Pfam" id="PF25579"/>
    </source>
</evidence>
<evidence type="ECO:0000313" key="5">
    <source>
        <dbReference type="EMBL" id="CAD6269241.1"/>
    </source>
</evidence>